<evidence type="ECO:0000313" key="3">
    <source>
        <dbReference type="EMBL" id="CAG7600344.1"/>
    </source>
</evidence>
<keyword evidence="4" id="KW-1185">Reference proteome</keyword>
<name>A0A8S4C262_9ACAR</name>
<keyword evidence="2" id="KW-0732">Signal</keyword>
<keyword evidence="1" id="KW-0812">Transmembrane</keyword>
<keyword evidence="1" id="KW-1133">Transmembrane helix</keyword>
<dbReference type="Proteomes" id="UP000837675">
    <property type="component" value="Unassembled WGS sequence"/>
</dbReference>
<organism evidence="3 4">
    <name type="scientific">Hyalomma marginatum</name>
    <dbReference type="NCBI Taxonomy" id="34627"/>
    <lineage>
        <taxon>Eukaryota</taxon>
        <taxon>Metazoa</taxon>
        <taxon>Ecdysozoa</taxon>
        <taxon>Arthropoda</taxon>
        <taxon>Chelicerata</taxon>
        <taxon>Arachnida</taxon>
        <taxon>Acari</taxon>
        <taxon>Parasitiformes</taxon>
        <taxon>Ixodida</taxon>
        <taxon>Ixodoidea</taxon>
        <taxon>Ixodidae</taxon>
        <taxon>Hyalomminae</taxon>
        <taxon>Hyalomma</taxon>
    </lineage>
</organism>
<evidence type="ECO:0000256" key="2">
    <source>
        <dbReference type="SAM" id="SignalP"/>
    </source>
</evidence>
<feature type="signal peptide" evidence="2">
    <location>
        <begin position="1"/>
        <end position="27"/>
    </location>
</feature>
<dbReference type="Gene3D" id="2.30.30.100">
    <property type="match status" value="1"/>
</dbReference>
<accession>A0A8S4C262</accession>
<evidence type="ECO:0000256" key="1">
    <source>
        <dbReference type="SAM" id="Phobius"/>
    </source>
</evidence>
<sequence length="211" mass="22525">VTATKMLQFLTMAQIQFLFVLLGNGDGTFKATMSYNVGAAPSGVTVGDFNHDRKQDIVYNGATMTTSITTSTSAPLTTALSTTPCPTLTCPEITCPSPSSTIFTTAEPSEVANSCNTNYTGAIVGSVIGGTFTICLSVLTYMWLIKHGSARMTDSSPNPSSYEVVVPAALSMTDMGEYLNSLNTDASSIKANPWDETSYGYIEFITFKKRH</sequence>
<dbReference type="SUPFAM" id="SSF69318">
    <property type="entry name" value="Integrin alpha N-terminal domain"/>
    <property type="match status" value="1"/>
</dbReference>
<evidence type="ECO:0000313" key="4">
    <source>
        <dbReference type="Proteomes" id="UP000837675"/>
    </source>
</evidence>
<feature type="transmembrane region" description="Helical" evidence="1">
    <location>
        <begin position="119"/>
        <end position="144"/>
    </location>
</feature>
<reference evidence="3" key="1">
    <citation type="submission" date="2021-06" db="EMBL/GenBank/DDBJ databases">
        <authorList>
            <person name="Nardi T."/>
            <person name="Nardi T."/>
        </authorList>
    </citation>
    <scope>NUCLEOTIDE SEQUENCE</scope>
</reference>
<dbReference type="EMBL" id="CAJVAF010000352">
    <property type="protein sequence ID" value="CAG7600344.1"/>
    <property type="molecule type" value="Genomic_DNA"/>
</dbReference>
<feature type="non-terminal residue" evidence="3">
    <location>
        <position position="1"/>
    </location>
</feature>
<comment type="caution">
    <text evidence="3">The sequence shown here is derived from an EMBL/GenBank/DDBJ whole genome shotgun (WGS) entry which is preliminary data.</text>
</comment>
<protein>
    <submittedName>
        <fullName evidence="3">VCBS repeat containing protein</fullName>
    </submittedName>
</protein>
<dbReference type="InterPro" id="IPR028994">
    <property type="entry name" value="Integrin_alpha_N"/>
</dbReference>
<proteinExistence type="predicted"/>
<dbReference type="AlphaFoldDB" id="A0A8S4C262"/>
<feature type="chain" id="PRO_5035802971" evidence="2">
    <location>
        <begin position="28"/>
        <end position="211"/>
    </location>
</feature>
<gene>
    <name evidence="3" type="ORF">MHYMCMPASI_01174</name>
</gene>
<keyword evidence="1" id="KW-0472">Membrane</keyword>